<evidence type="ECO:0000313" key="4">
    <source>
        <dbReference type="Proteomes" id="UP000546031"/>
    </source>
</evidence>
<dbReference type="PANTHER" id="PTHR13947:SF37">
    <property type="entry name" value="LD18367P"/>
    <property type="match status" value="1"/>
</dbReference>
<dbReference type="GO" id="GO:0008080">
    <property type="term" value="F:N-acetyltransferase activity"/>
    <property type="evidence" value="ECO:0007669"/>
    <property type="project" value="InterPro"/>
</dbReference>
<comment type="caution">
    <text evidence="3">The sequence shown here is derived from an EMBL/GenBank/DDBJ whole genome shotgun (WGS) entry which is preliminary data.</text>
</comment>
<organism evidence="3 4">
    <name type="scientific">Altererythrobacter lutimaris</name>
    <dbReference type="NCBI Taxonomy" id="2743979"/>
    <lineage>
        <taxon>Bacteria</taxon>
        <taxon>Pseudomonadati</taxon>
        <taxon>Pseudomonadota</taxon>
        <taxon>Alphaproteobacteria</taxon>
        <taxon>Sphingomonadales</taxon>
        <taxon>Erythrobacteraceae</taxon>
        <taxon>Altererythrobacter</taxon>
    </lineage>
</organism>
<proteinExistence type="predicted"/>
<evidence type="ECO:0000256" key="1">
    <source>
        <dbReference type="ARBA" id="ARBA00022679"/>
    </source>
</evidence>
<dbReference type="RefSeq" id="WP_176272361.1">
    <property type="nucleotide sequence ID" value="NZ_JABWTA010000001.1"/>
</dbReference>
<protein>
    <submittedName>
        <fullName evidence="3">GNAT family N-acetyltransferase</fullName>
    </submittedName>
</protein>
<accession>A0A850H4C3</accession>
<dbReference type="Pfam" id="PF00583">
    <property type="entry name" value="Acetyltransf_1"/>
    <property type="match status" value="1"/>
</dbReference>
<reference evidence="3 4" key="1">
    <citation type="submission" date="2020-06" db="EMBL/GenBank/DDBJ databases">
        <title>Altererythrobacter lutimaris sp. nov., a marine bacterium isolated from a tidal flat.</title>
        <authorList>
            <person name="Kim D."/>
            <person name="Yoo Y."/>
            <person name="Kim J.-J."/>
        </authorList>
    </citation>
    <scope>NUCLEOTIDE SEQUENCE [LARGE SCALE GENOMIC DNA]</scope>
    <source>
        <strain evidence="3 4">JGD-16</strain>
    </source>
</reference>
<evidence type="ECO:0000259" key="2">
    <source>
        <dbReference type="PROSITE" id="PS51186"/>
    </source>
</evidence>
<sequence length="165" mass="18575">MTGQLDYIVRPFEPRDAAAFAGLNRQWIDALFEIEEKDRFQLEHPQTAILGKGGYIAIAEANGWVVGTGAVMPAALAPKDGKSWFEIVKMSTDISAQHMGIGSRILDQLIDYAKDHMADALWLETNDRLEAATHLYRKKGFQDLVGDAVWETPYERCNMQMVMEL</sequence>
<name>A0A850H4C3_9SPHN</name>
<dbReference type="AlphaFoldDB" id="A0A850H4C3"/>
<dbReference type="InterPro" id="IPR016181">
    <property type="entry name" value="Acyl_CoA_acyltransferase"/>
</dbReference>
<dbReference type="CDD" id="cd04301">
    <property type="entry name" value="NAT_SF"/>
    <property type="match status" value="1"/>
</dbReference>
<dbReference type="EMBL" id="JABWTA010000001">
    <property type="protein sequence ID" value="NVE94044.1"/>
    <property type="molecule type" value="Genomic_DNA"/>
</dbReference>
<dbReference type="PROSITE" id="PS51186">
    <property type="entry name" value="GNAT"/>
    <property type="match status" value="1"/>
</dbReference>
<gene>
    <name evidence="3" type="ORF">HUO12_03940</name>
</gene>
<dbReference type="InterPro" id="IPR000182">
    <property type="entry name" value="GNAT_dom"/>
</dbReference>
<keyword evidence="1 3" id="KW-0808">Transferase</keyword>
<feature type="domain" description="N-acetyltransferase" evidence="2">
    <location>
        <begin position="7"/>
        <end position="165"/>
    </location>
</feature>
<dbReference type="PANTHER" id="PTHR13947">
    <property type="entry name" value="GNAT FAMILY N-ACETYLTRANSFERASE"/>
    <property type="match status" value="1"/>
</dbReference>
<keyword evidence="4" id="KW-1185">Reference proteome</keyword>
<evidence type="ECO:0000313" key="3">
    <source>
        <dbReference type="EMBL" id="NVE94044.1"/>
    </source>
</evidence>
<dbReference type="SUPFAM" id="SSF55729">
    <property type="entry name" value="Acyl-CoA N-acyltransferases (Nat)"/>
    <property type="match status" value="1"/>
</dbReference>
<dbReference type="InterPro" id="IPR050769">
    <property type="entry name" value="NAT_camello-type"/>
</dbReference>
<dbReference type="Proteomes" id="UP000546031">
    <property type="component" value="Unassembled WGS sequence"/>
</dbReference>
<dbReference type="Gene3D" id="3.40.630.30">
    <property type="match status" value="1"/>
</dbReference>